<keyword evidence="3" id="KW-1185">Reference proteome</keyword>
<feature type="domain" description="ISXO2-like transposase" evidence="1">
    <location>
        <begin position="129"/>
        <end position="255"/>
    </location>
</feature>
<dbReference type="WormBase" id="SRAE_X000163900">
    <property type="protein sequence ID" value="SRP11735"/>
    <property type="gene ID" value="WBGene00267213"/>
</dbReference>
<dbReference type="OMA" id="LAYFHRE"/>
<dbReference type="PANTHER" id="PTHR47163:SF2">
    <property type="entry name" value="SI:DKEY-17M8.2"/>
    <property type="match status" value="1"/>
</dbReference>
<reference evidence="4" key="3">
    <citation type="submission" date="2020-12" db="UniProtKB">
        <authorList>
            <consortium name="WormBaseParasite"/>
        </authorList>
    </citation>
    <scope>IDENTIFICATION</scope>
</reference>
<dbReference type="EMBL" id="LN609396">
    <property type="protein sequence ID" value="CEF59896.1"/>
    <property type="molecule type" value="Genomic_DNA"/>
</dbReference>
<dbReference type="OrthoDB" id="5979044at2759"/>
<dbReference type="RefSeq" id="XP_024499107.1">
    <property type="nucleotide sequence ID" value="XM_024651240.1"/>
</dbReference>
<accession>A0A090MP75</accession>
<dbReference type="InterPro" id="IPR024445">
    <property type="entry name" value="Tnp_ISXO2-like"/>
</dbReference>
<sequence length="264" mass="29963">MASIPPMISLINIFFDEETALKFLQNEKIIKKEMECPACGSPTSFQRAKLLFKSTQISCRKAVNAKNGTFFADQRLSFGKILHMAYLWLLKTPVPLIIGQCEVNSTTVCSFLSYFRQLVTDALETEECVVGGEGIVVEIDETKMGKQKYNRGHPEDGVWVVGGVEKTKEKRVFFVPVEKRDSDTFLDVIKKHVAPGFIIHTDLWEGYNEIEKKLGFKHYTVNHSVSFKGPKTGIHTNTIKGTWNGLKLMIPAQERTKKDMRVRL</sequence>
<dbReference type="InterPro" id="IPR053164">
    <property type="entry name" value="IS1016-like_transposase"/>
</dbReference>
<dbReference type="CTD" id="36384707"/>
<evidence type="ECO:0000313" key="3">
    <source>
        <dbReference type="Proteomes" id="UP000035682"/>
    </source>
</evidence>
<evidence type="ECO:0000313" key="2">
    <source>
        <dbReference type="EMBL" id="CEF59896.1"/>
    </source>
</evidence>
<reference evidence="3" key="2">
    <citation type="submission" date="2014-09" db="EMBL/GenBank/DDBJ databases">
        <authorList>
            <person name="Martin A.A."/>
        </authorList>
    </citation>
    <scope>NUCLEOTIDE SEQUENCE</scope>
    <source>
        <strain evidence="3">ED321</strain>
    </source>
</reference>
<organism evidence="2">
    <name type="scientific">Strongyloides ratti</name>
    <name type="common">Parasitic roundworm</name>
    <dbReference type="NCBI Taxonomy" id="34506"/>
    <lineage>
        <taxon>Eukaryota</taxon>
        <taxon>Metazoa</taxon>
        <taxon>Ecdysozoa</taxon>
        <taxon>Nematoda</taxon>
        <taxon>Chromadorea</taxon>
        <taxon>Rhabditida</taxon>
        <taxon>Tylenchina</taxon>
        <taxon>Panagrolaimomorpha</taxon>
        <taxon>Strongyloidoidea</taxon>
        <taxon>Strongyloididae</taxon>
        <taxon>Strongyloides</taxon>
    </lineage>
</organism>
<evidence type="ECO:0000313" key="5">
    <source>
        <dbReference type="WormBase" id="SRAE_X000163900"/>
    </source>
</evidence>
<dbReference type="NCBIfam" id="NF033547">
    <property type="entry name" value="transpos_IS1595"/>
    <property type="match status" value="1"/>
</dbReference>
<name>A0A090MP75_STRRB</name>
<evidence type="ECO:0000313" key="4">
    <source>
        <dbReference type="WBParaSite" id="SRAE_X000163900.1"/>
    </source>
</evidence>
<dbReference type="Pfam" id="PF12762">
    <property type="entry name" value="DDE_Tnp_IS1595"/>
    <property type="match status" value="1"/>
</dbReference>
<dbReference type="Proteomes" id="UP000035682">
    <property type="component" value="Unplaced"/>
</dbReference>
<dbReference type="AlphaFoldDB" id="A0A090MP75"/>
<dbReference type="PANTHER" id="PTHR47163">
    <property type="entry name" value="DDE_TNP_IS1595 DOMAIN-CONTAINING PROTEIN"/>
    <property type="match status" value="1"/>
</dbReference>
<gene>
    <name evidence="2 4 5" type="ORF">SRAE_X000163900</name>
</gene>
<dbReference type="GeneID" id="36384707"/>
<protein>
    <submittedName>
        <fullName evidence="2 4">Transposase, ISXO2-like domain-containing protein</fullName>
    </submittedName>
</protein>
<proteinExistence type="predicted"/>
<dbReference type="WBParaSite" id="SRAE_X000163900.1">
    <property type="protein sequence ID" value="SRAE_X000163900.1"/>
    <property type="gene ID" value="WBGene00267213"/>
</dbReference>
<dbReference type="SMART" id="SM01126">
    <property type="entry name" value="DDE_Tnp_IS1595"/>
    <property type="match status" value="1"/>
</dbReference>
<reference evidence="2" key="1">
    <citation type="submission" date="2014-09" db="EMBL/GenBank/DDBJ databases">
        <authorList>
            <person name="Aslett A.Martin."/>
        </authorList>
    </citation>
    <scope>NUCLEOTIDE SEQUENCE</scope>
    <source>
        <strain evidence="2">ED321 Heterogonic</strain>
    </source>
</reference>
<evidence type="ECO:0000259" key="1">
    <source>
        <dbReference type="SMART" id="SM01126"/>
    </source>
</evidence>